<dbReference type="AlphaFoldDB" id="Q388Y6"/>
<dbReference type="Proteomes" id="UP000008524">
    <property type="component" value="Chromosome 10"/>
</dbReference>
<gene>
    <name evidence="2" type="ORF">Tb10.389.1100</name>
</gene>
<evidence type="ECO:0000313" key="3">
    <source>
        <dbReference type="Proteomes" id="UP000008524"/>
    </source>
</evidence>
<dbReference type="EMBL" id="CM000208">
    <property type="protein sequence ID" value="EAN78634.1"/>
    <property type="molecule type" value="Genomic_DNA"/>
</dbReference>
<evidence type="ECO:0000313" key="2">
    <source>
        <dbReference type="EMBL" id="EAN78634.1"/>
    </source>
</evidence>
<evidence type="ECO:0000256" key="1">
    <source>
        <dbReference type="SAM" id="Phobius"/>
    </source>
</evidence>
<dbReference type="GeneID" id="3662671"/>
<dbReference type="VEuPathDB" id="TriTrypDB:Tb927.10.12570"/>
<sequence>MYQLYILGVSFCSCFFHCNLICYCTLFPNNTVGENKLHRNHLILFTGCENHPSIRGSGFHPPRDSVFHCFQYFIQPHFHWSCFRTMAACPSSGIPLILCFSVLPKIIVSAVD</sequence>
<reference evidence="2 3" key="1">
    <citation type="journal article" date="2005" name="Science">
        <title>Comparative genomics of trypanosomatid parasitic protozoa.</title>
        <authorList>
            <person name="El-Sayed N.M."/>
            <person name="Myler P.J."/>
            <person name="Blandin G."/>
            <person name="Berriman M."/>
            <person name="Crabtree J."/>
            <person name="Aggarwal G."/>
            <person name="Caler E."/>
            <person name="Renauld H."/>
            <person name="Worthey E.A."/>
            <person name="Hertz-Fowler C."/>
            <person name="Ghedin E."/>
            <person name="Peacock C."/>
            <person name="Bartholomeu D.C."/>
            <person name="Haas B.J."/>
            <person name="Tran A.N."/>
            <person name="Wortman J.R."/>
            <person name="Alsmark U.C."/>
            <person name="Angiuoli S."/>
            <person name="Anupama A."/>
            <person name="Badger J."/>
            <person name="Bringaud F."/>
            <person name="Cadag E."/>
            <person name="Carlton J.M."/>
            <person name="Cerqueira G.C."/>
            <person name="Creasy T."/>
            <person name="Delcher A.L."/>
            <person name="Djikeng A."/>
            <person name="Embley T.M."/>
            <person name="Hauser C."/>
            <person name="Ivens A.C."/>
            <person name="Kummerfeld S.K."/>
            <person name="Pereira-Leal J.B."/>
            <person name="Nilsson D."/>
            <person name="Peterson J."/>
            <person name="Salzberg S.L."/>
            <person name="Shallom J."/>
            <person name="Silva J.C."/>
            <person name="Sundaram J."/>
            <person name="Westenberger S."/>
            <person name="White O."/>
            <person name="Melville S.E."/>
            <person name="Donelson J.E."/>
            <person name="Andersson B."/>
            <person name="Stuart K.D."/>
            <person name="Hall N."/>
        </authorList>
    </citation>
    <scope>NUCLEOTIDE SEQUENCE [LARGE SCALE GENOMIC DNA]</scope>
    <source>
        <strain evidence="2 3">927/4 GUTat10.1</strain>
    </source>
</reference>
<protein>
    <recommendedName>
        <fullName evidence="4">T. brucei spp.-specific protein</fullName>
    </recommendedName>
</protein>
<dbReference type="KEGG" id="tbr:Tb10.389.1100"/>
<name>Q388Y6_TRYB2</name>
<dbReference type="RefSeq" id="XP_823462.1">
    <property type="nucleotide sequence ID" value="XM_818369.1"/>
</dbReference>
<dbReference type="GO" id="GO:0005737">
    <property type="term" value="C:cytoplasm"/>
    <property type="evidence" value="ECO:0000314"/>
    <property type="project" value="GeneDB"/>
</dbReference>
<dbReference type="PaxDb" id="5691-EAN78634"/>
<feature type="transmembrane region" description="Helical" evidence="1">
    <location>
        <begin position="6"/>
        <end position="26"/>
    </location>
</feature>
<dbReference type="InParanoid" id="Q388Y6"/>
<keyword evidence="3" id="KW-1185">Reference proteome</keyword>
<keyword evidence="1" id="KW-0472">Membrane</keyword>
<keyword evidence="1" id="KW-0812">Transmembrane</keyword>
<dbReference type="GO" id="GO:0031981">
    <property type="term" value="C:nuclear lumen"/>
    <property type="evidence" value="ECO:0000314"/>
    <property type="project" value="GeneDB"/>
</dbReference>
<organism evidence="2 3">
    <name type="scientific">Trypanosoma brucei brucei (strain 927/4 GUTat10.1)</name>
    <dbReference type="NCBI Taxonomy" id="185431"/>
    <lineage>
        <taxon>Eukaryota</taxon>
        <taxon>Discoba</taxon>
        <taxon>Euglenozoa</taxon>
        <taxon>Kinetoplastea</taxon>
        <taxon>Metakinetoplastina</taxon>
        <taxon>Trypanosomatida</taxon>
        <taxon>Trypanosomatidae</taxon>
        <taxon>Trypanosoma</taxon>
    </lineage>
</organism>
<proteinExistence type="predicted"/>
<dbReference type="GO" id="GO:0097014">
    <property type="term" value="C:ciliary plasm"/>
    <property type="evidence" value="ECO:0000314"/>
    <property type="project" value="GeneDB"/>
</dbReference>
<accession>Q388Y6</accession>
<keyword evidence="1" id="KW-1133">Transmembrane helix</keyword>
<evidence type="ECO:0008006" key="4">
    <source>
        <dbReference type="Google" id="ProtNLM"/>
    </source>
</evidence>
<reference evidence="2 3" key="2">
    <citation type="journal article" date="2005" name="Science">
        <title>The genome of the African trypanosome Trypanosoma brucei.</title>
        <authorList>
            <person name="Berriman M."/>
            <person name="Ghedin E."/>
            <person name="Hertz-Fowler C."/>
            <person name="Blandin G."/>
            <person name="Renauld H."/>
            <person name="Bartholomeu D.C."/>
            <person name="Lennard N.J."/>
            <person name="Caler E."/>
            <person name="Hamlin N.E."/>
            <person name="Haas B."/>
            <person name="Bohme U."/>
            <person name="Hannick L."/>
            <person name="Aslett M.A."/>
            <person name="Shallom J."/>
            <person name="Marcello L."/>
            <person name="Hou L."/>
            <person name="Wickstead B."/>
            <person name="Alsmark U.C."/>
            <person name="Arrowsmith C."/>
            <person name="Atkin R.J."/>
            <person name="Barron A.J."/>
            <person name="Bringaud F."/>
            <person name="Brooks K."/>
            <person name="Carrington M."/>
            <person name="Cherevach I."/>
            <person name="Chillingworth T.J."/>
            <person name="Churcher C."/>
            <person name="Clark L.N."/>
            <person name="Corton C.H."/>
            <person name="Cronin A."/>
            <person name="Davies R.M."/>
            <person name="Doggett J."/>
            <person name="Djikeng A."/>
            <person name="Feldblyum T."/>
            <person name="Field M.C."/>
            <person name="Fraser A."/>
            <person name="Goodhead I."/>
            <person name="Hance Z."/>
            <person name="Harper D."/>
            <person name="Harris B.R."/>
            <person name="Hauser H."/>
            <person name="Hostetler J."/>
            <person name="Ivens A."/>
            <person name="Jagels K."/>
            <person name="Johnson D."/>
            <person name="Johnson J."/>
            <person name="Jones K."/>
            <person name="Kerhornou A.X."/>
            <person name="Koo H."/>
            <person name="Larke N."/>
            <person name="Landfear S."/>
            <person name="Larkin C."/>
            <person name="Leech V."/>
            <person name="Line A."/>
            <person name="Lord A."/>
            <person name="Macleod A."/>
            <person name="Mooney P.J."/>
            <person name="Moule S."/>
            <person name="Martin D.M."/>
            <person name="Morgan G.W."/>
            <person name="Mungall K."/>
            <person name="Norbertczak H."/>
            <person name="Ormond D."/>
            <person name="Pai G."/>
            <person name="Peacock C.S."/>
            <person name="Peterson J."/>
            <person name="Quail M.A."/>
            <person name="Rabbinowitsch E."/>
            <person name="Rajandream M.A."/>
            <person name="Reitter C."/>
            <person name="Salzberg S.L."/>
            <person name="Sanders M."/>
            <person name="Schobel S."/>
            <person name="Sharp S."/>
            <person name="Simmonds M."/>
            <person name="Simpson A.J."/>
            <person name="Tallon L."/>
            <person name="Turner C.M."/>
            <person name="Tait A."/>
            <person name="Tivey A.R."/>
            <person name="Van Aken S."/>
            <person name="Walker D."/>
            <person name="Wanless D."/>
            <person name="Wang S."/>
            <person name="White B."/>
            <person name="White O."/>
            <person name="Whitehead S."/>
            <person name="Woodward J."/>
            <person name="Wortman J."/>
            <person name="Adams M.D."/>
            <person name="Embley T.M."/>
            <person name="Gull K."/>
            <person name="Ullu E."/>
            <person name="Barry J.D."/>
            <person name="Fairlamb A.H."/>
            <person name="Opperdoes F."/>
            <person name="Barrell B.G."/>
            <person name="Donelson J.E."/>
            <person name="Hall N."/>
            <person name="Fraser C.M."/>
            <person name="Melville S.E."/>
            <person name="El-Sayed N.M."/>
        </authorList>
    </citation>
    <scope>NUCLEOTIDE SEQUENCE [LARGE SCALE GENOMIC DNA]</scope>
    <source>
        <strain evidence="2 3">927/4 GUTat10.1</strain>
    </source>
</reference>